<dbReference type="Proteomes" id="UP000293547">
    <property type="component" value="Unassembled WGS sequence"/>
</dbReference>
<comment type="caution">
    <text evidence="1">The sequence shown here is derived from an EMBL/GenBank/DDBJ whole genome shotgun (WGS) entry which is preliminary data.</text>
</comment>
<reference evidence="1 2" key="1">
    <citation type="journal article" date="2019" name="bioRxiv">
        <title>Genomics, evolutionary history and diagnostics of the Alternaria alternata species group including apple and Asian pear pathotypes.</title>
        <authorList>
            <person name="Armitage A.D."/>
            <person name="Cockerton H.M."/>
            <person name="Sreenivasaprasad S."/>
            <person name="Woodhall J.W."/>
            <person name="Lane C.R."/>
            <person name="Harrison R.J."/>
            <person name="Clarkson J.P."/>
        </authorList>
    </citation>
    <scope>NUCLEOTIDE SEQUENCE [LARGE SCALE GENOMIC DNA]</scope>
    <source>
        <strain evidence="1 2">FERA 650</strain>
    </source>
</reference>
<dbReference type="EMBL" id="PDWZ02000009">
    <property type="protein sequence ID" value="KAB2102476.1"/>
    <property type="molecule type" value="Genomic_DNA"/>
</dbReference>
<organism evidence="1 2">
    <name type="scientific">Alternaria gaisen</name>
    <dbReference type="NCBI Taxonomy" id="167740"/>
    <lineage>
        <taxon>Eukaryota</taxon>
        <taxon>Fungi</taxon>
        <taxon>Dikarya</taxon>
        <taxon>Ascomycota</taxon>
        <taxon>Pezizomycotina</taxon>
        <taxon>Dothideomycetes</taxon>
        <taxon>Pleosporomycetidae</taxon>
        <taxon>Pleosporales</taxon>
        <taxon>Pleosporineae</taxon>
        <taxon>Pleosporaceae</taxon>
        <taxon>Alternaria</taxon>
        <taxon>Alternaria sect. Alternaria</taxon>
    </lineage>
</organism>
<gene>
    <name evidence="1" type="ORF">AG0111_0g9224</name>
</gene>
<evidence type="ECO:0000313" key="1">
    <source>
        <dbReference type="EMBL" id="KAB2102476.1"/>
    </source>
</evidence>
<proteinExistence type="predicted"/>
<accession>A0ACB6FDH3</accession>
<protein>
    <submittedName>
        <fullName evidence="1">Uncharacterized protein</fullName>
    </submittedName>
</protein>
<evidence type="ECO:0000313" key="2">
    <source>
        <dbReference type="Proteomes" id="UP000293547"/>
    </source>
</evidence>
<keyword evidence="2" id="KW-1185">Reference proteome</keyword>
<name>A0ACB6FDH3_9PLEO</name>
<sequence>MEEFQKVFSATLRNHATNGTNPSSNGNAAGDSTGTSTYSETSFVSRKRSLSGGGSTPPDDGDDSNKRRRPDSVSKGKQPVSELRFACPYYKRNPGRHQTFTSCRDPGFTTVARLKEHLYRRHLLPPQCHRCCTTFTNDIALREHQRDPNGCELREQILLEGFDKEQEKRMKSKKGSQMHHSEVEKWKAVYRILFPDDHDADMPSPYIEYQRNTASAGESSSSTRFQEFSRLELPRLVRRTLESIVEHEAQPLEDRLKERLVDIVRQCQMQLETMFQTDAGPSNTRAEATLSPRAILSEQAIERHTDTHLPTTLGGSVSTNSQTTSEVIPPQLQIYEPSCPGGVVFEMADLISDSSDSGYDSTSLAALSATGVQNELVQEYLDPNQDLDLSDYLNFPETTTGTAVQLTQTDANDNHPMWSLVDKVPYTNYENSEELDQVNHLGRVWQ</sequence>